<dbReference type="InterPro" id="IPR001841">
    <property type="entry name" value="Znf_RING"/>
</dbReference>
<proteinExistence type="predicted"/>
<dbReference type="PANTHER" id="PTHR46539:SF1">
    <property type="entry name" value="E3 UBIQUITIN-PROTEIN LIGASE ATL42"/>
    <property type="match status" value="1"/>
</dbReference>
<evidence type="ECO:0000256" key="7">
    <source>
        <dbReference type="ARBA" id="ARBA00023136"/>
    </source>
</evidence>
<feature type="region of interest" description="Disordered" evidence="9">
    <location>
        <begin position="453"/>
        <end position="530"/>
    </location>
</feature>
<keyword evidence="4 8" id="KW-0863">Zinc-finger</keyword>
<keyword evidence="3" id="KW-0479">Metal-binding</keyword>
<keyword evidence="2 10" id="KW-0812">Transmembrane</keyword>
<keyword evidence="6 10" id="KW-1133">Transmembrane helix</keyword>
<dbReference type="OrthoDB" id="8062037at2759"/>
<evidence type="ECO:0000256" key="6">
    <source>
        <dbReference type="ARBA" id="ARBA00022989"/>
    </source>
</evidence>
<evidence type="ECO:0000256" key="2">
    <source>
        <dbReference type="ARBA" id="ARBA00022692"/>
    </source>
</evidence>
<reference evidence="12" key="1">
    <citation type="journal article" date="2020" name="Stud. Mycol.">
        <title>101 Dothideomycetes genomes: a test case for predicting lifestyles and emergence of pathogens.</title>
        <authorList>
            <person name="Haridas S."/>
            <person name="Albert R."/>
            <person name="Binder M."/>
            <person name="Bloem J."/>
            <person name="Labutti K."/>
            <person name="Salamov A."/>
            <person name="Andreopoulos B."/>
            <person name="Baker S."/>
            <person name="Barry K."/>
            <person name="Bills G."/>
            <person name="Bluhm B."/>
            <person name="Cannon C."/>
            <person name="Castanera R."/>
            <person name="Culley D."/>
            <person name="Daum C."/>
            <person name="Ezra D."/>
            <person name="Gonzalez J."/>
            <person name="Henrissat B."/>
            <person name="Kuo A."/>
            <person name="Liang C."/>
            <person name="Lipzen A."/>
            <person name="Lutzoni F."/>
            <person name="Magnuson J."/>
            <person name="Mondo S."/>
            <person name="Nolan M."/>
            <person name="Ohm R."/>
            <person name="Pangilinan J."/>
            <person name="Park H.-J."/>
            <person name="Ramirez L."/>
            <person name="Alfaro M."/>
            <person name="Sun H."/>
            <person name="Tritt A."/>
            <person name="Yoshinaga Y."/>
            <person name="Zwiers L.-H."/>
            <person name="Turgeon B."/>
            <person name="Goodwin S."/>
            <person name="Spatafora J."/>
            <person name="Crous P."/>
            <person name="Grigoriev I."/>
        </authorList>
    </citation>
    <scope>NUCLEOTIDE SEQUENCE</scope>
    <source>
        <strain evidence="12">CBS 473.64</strain>
    </source>
</reference>
<feature type="transmembrane region" description="Helical" evidence="10">
    <location>
        <begin position="187"/>
        <end position="213"/>
    </location>
</feature>
<dbReference type="AlphaFoldDB" id="A0A6A6SBI3"/>
<evidence type="ECO:0000313" key="13">
    <source>
        <dbReference type="Proteomes" id="UP000799753"/>
    </source>
</evidence>
<accession>A0A6A6SBI3</accession>
<dbReference type="SUPFAM" id="SSF57850">
    <property type="entry name" value="RING/U-box"/>
    <property type="match status" value="1"/>
</dbReference>
<feature type="domain" description="RING-type" evidence="11">
    <location>
        <begin position="343"/>
        <end position="385"/>
    </location>
</feature>
<keyword evidence="5" id="KW-0862">Zinc</keyword>
<dbReference type="GO" id="GO:0016020">
    <property type="term" value="C:membrane"/>
    <property type="evidence" value="ECO:0007669"/>
    <property type="project" value="UniProtKB-SubCell"/>
</dbReference>
<evidence type="ECO:0000256" key="4">
    <source>
        <dbReference type="ARBA" id="ARBA00022771"/>
    </source>
</evidence>
<evidence type="ECO:0000256" key="8">
    <source>
        <dbReference type="PROSITE-ProRule" id="PRU00175"/>
    </source>
</evidence>
<evidence type="ECO:0000313" key="12">
    <source>
        <dbReference type="EMBL" id="KAF2644612.1"/>
    </source>
</evidence>
<name>A0A6A6SBI3_9PLEO</name>
<sequence>MVATVAADIQASSNAPNISGQLTLRGTDMGMVKLAALVPVTAAGSSSRSFQGTVYLTSDSNFQNMSQTDIPLISCDVYSGNLQATSIFQTIFDTKSPRAAILYSTTSDYCNYTDPSDQVRQFPMYSTTNASVSKSLVDTIQNQTSGSTLSVSVQQQNDGQGSGGGNGNGNGNAGQSNNPLGPSPSTAVAMIILYSITGIITALFLIIIVTGAVRAHRHPDRYGPRDVLGRPRQSRARGLGRAILDTLPIVKFGEKEPAKPTDVELGSTREAMAVDAAATATTADVQATGALQDGTREAATETPSDANANAQHEVEGGIAPAQPVAAGAAATQNDGSPDEGLGCSICTDDFERGQDLRVLPCNHKFHPECVDPWLLNVSGTCPLCRVDLRPVTSNTSTDDGLENNHDLLAPPPQSDNDPAHRRRSGLRDILSFRSIPNSSPDERISALRRLREQRRNGSGDVEGAHASNEDVATRRSNRMSARLSGVFSGRRRGREESPQPATPAPATEQPASREGENAPSEPTSTQQQRR</sequence>
<evidence type="ECO:0000256" key="1">
    <source>
        <dbReference type="ARBA" id="ARBA00004370"/>
    </source>
</evidence>
<evidence type="ECO:0000256" key="9">
    <source>
        <dbReference type="SAM" id="MobiDB-lite"/>
    </source>
</evidence>
<dbReference type="InterPro" id="IPR013083">
    <property type="entry name" value="Znf_RING/FYVE/PHD"/>
</dbReference>
<dbReference type="PROSITE" id="PS50089">
    <property type="entry name" value="ZF_RING_2"/>
    <property type="match status" value="1"/>
</dbReference>
<dbReference type="Proteomes" id="UP000799753">
    <property type="component" value="Unassembled WGS sequence"/>
</dbReference>
<dbReference type="Pfam" id="PF13639">
    <property type="entry name" value="zf-RING_2"/>
    <property type="match status" value="1"/>
</dbReference>
<evidence type="ECO:0000256" key="3">
    <source>
        <dbReference type="ARBA" id="ARBA00022723"/>
    </source>
</evidence>
<feature type="compositionally biased region" description="Gly residues" evidence="9">
    <location>
        <begin position="160"/>
        <end position="172"/>
    </location>
</feature>
<dbReference type="SMART" id="SM00184">
    <property type="entry name" value="RING"/>
    <property type="match status" value="1"/>
</dbReference>
<feature type="compositionally biased region" description="Polar residues" evidence="9">
    <location>
        <begin position="520"/>
        <end position="530"/>
    </location>
</feature>
<feature type="region of interest" description="Disordered" evidence="9">
    <location>
        <begin position="147"/>
        <end position="181"/>
    </location>
</feature>
<evidence type="ECO:0000256" key="5">
    <source>
        <dbReference type="ARBA" id="ARBA00022833"/>
    </source>
</evidence>
<protein>
    <recommendedName>
        <fullName evidence="11">RING-type domain-containing protein</fullName>
    </recommendedName>
</protein>
<evidence type="ECO:0000256" key="10">
    <source>
        <dbReference type="SAM" id="Phobius"/>
    </source>
</evidence>
<dbReference type="PANTHER" id="PTHR46539">
    <property type="entry name" value="E3 UBIQUITIN-PROTEIN LIGASE ATL42"/>
    <property type="match status" value="1"/>
</dbReference>
<evidence type="ECO:0000259" key="11">
    <source>
        <dbReference type="PROSITE" id="PS50089"/>
    </source>
</evidence>
<dbReference type="CDD" id="cd16454">
    <property type="entry name" value="RING-H2_PA-TM-RING"/>
    <property type="match status" value="1"/>
</dbReference>
<dbReference type="GO" id="GO:0008270">
    <property type="term" value="F:zinc ion binding"/>
    <property type="evidence" value="ECO:0007669"/>
    <property type="project" value="UniProtKB-KW"/>
</dbReference>
<dbReference type="Gene3D" id="3.30.40.10">
    <property type="entry name" value="Zinc/RING finger domain, C3HC4 (zinc finger)"/>
    <property type="match status" value="1"/>
</dbReference>
<keyword evidence="13" id="KW-1185">Reference proteome</keyword>
<organism evidence="12 13">
    <name type="scientific">Massarina eburnea CBS 473.64</name>
    <dbReference type="NCBI Taxonomy" id="1395130"/>
    <lineage>
        <taxon>Eukaryota</taxon>
        <taxon>Fungi</taxon>
        <taxon>Dikarya</taxon>
        <taxon>Ascomycota</taxon>
        <taxon>Pezizomycotina</taxon>
        <taxon>Dothideomycetes</taxon>
        <taxon>Pleosporomycetidae</taxon>
        <taxon>Pleosporales</taxon>
        <taxon>Massarineae</taxon>
        <taxon>Massarinaceae</taxon>
        <taxon>Massarina</taxon>
    </lineage>
</organism>
<feature type="region of interest" description="Disordered" evidence="9">
    <location>
        <begin position="285"/>
        <end position="304"/>
    </location>
</feature>
<gene>
    <name evidence="12" type="ORF">P280DRAFT_514083</name>
</gene>
<feature type="region of interest" description="Disordered" evidence="9">
    <location>
        <begin position="394"/>
        <end position="423"/>
    </location>
</feature>
<dbReference type="EMBL" id="MU006778">
    <property type="protein sequence ID" value="KAF2644612.1"/>
    <property type="molecule type" value="Genomic_DNA"/>
</dbReference>
<keyword evidence="7 10" id="KW-0472">Membrane</keyword>
<comment type="subcellular location">
    <subcellularLocation>
        <location evidence="1">Membrane</location>
    </subcellularLocation>
</comment>